<evidence type="ECO:0000256" key="6">
    <source>
        <dbReference type="ARBA" id="ARBA00022692"/>
    </source>
</evidence>
<keyword evidence="3" id="KW-0813">Transport</keyword>
<evidence type="ECO:0000256" key="2">
    <source>
        <dbReference type="ARBA" id="ARBA00009819"/>
    </source>
</evidence>
<name>A0ABP6WD82_9ACTN</name>
<feature type="transmembrane region" description="Helical" evidence="13">
    <location>
        <begin position="196"/>
        <end position="214"/>
    </location>
</feature>
<keyword evidence="11 13" id="KW-0472">Membrane</keyword>
<organism evidence="14 15">
    <name type="scientific">Nonomuraea rosea</name>
    <dbReference type="NCBI Taxonomy" id="638574"/>
    <lineage>
        <taxon>Bacteria</taxon>
        <taxon>Bacillati</taxon>
        <taxon>Actinomycetota</taxon>
        <taxon>Actinomycetes</taxon>
        <taxon>Streptosporangiales</taxon>
        <taxon>Streptosporangiaceae</taxon>
        <taxon>Nonomuraea</taxon>
    </lineage>
</organism>
<reference evidence="15" key="1">
    <citation type="journal article" date="2019" name="Int. J. Syst. Evol. Microbiol.">
        <title>The Global Catalogue of Microorganisms (GCM) 10K type strain sequencing project: providing services to taxonomists for standard genome sequencing and annotation.</title>
        <authorList>
            <consortium name="The Broad Institute Genomics Platform"/>
            <consortium name="The Broad Institute Genome Sequencing Center for Infectious Disease"/>
            <person name="Wu L."/>
            <person name="Ma J."/>
        </authorList>
    </citation>
    <scope>NUCLEOTIDE SEQUENCE [LARGE SCALE GENOMIC DNA]</scope>
    <source>
        <strain evidence="15">JCM 17326</strain>
    </source>
</reference>
<keyword evidence="7" id="KW-0479">Metal-binding</keyword>
<proteinExistence type="inferred from homology"/>
<dbReference type="PANTHER" id="PTHR30365">
    <property type="entry name" value="CYTOCHROME D UBIQUINOL OXIDASE"/>
    <property type="match status" value="1"/>
</dbReference>
<evidence type="ECO:0000256" key="9">
    <source>
        <dbReference type="ARBA" id="ARBA00022989"/>
    </source>
</evidence>
<feature type="compositionally biased region" description="Polar residues" evidence="12">
    <location>
        <begin position="305"/>
        <end position="333"/>
    </location>
</feature>
<evidence type="ECO:0000256" key="5">
    <source>
        <dbReference type="ARBA" id="ARBA00022617"/>
    </source>
</evidence>
<evidence type="ECO:0000313" key="14">
    <source>
        <dbReference type="EMBL" id="GAA3548628.1"/>
    </source>
</evidence>
<dbReference type="InterPro" id="IPR002585">
    <property type="entry name" value="Cyt-d_ubiquinol_oxidase_su_1"/>
</dbReference>
<dbReference type="Proteomes" id="UP001500630">
    <property type="component" value="Unassembled WGS sequence"/>
</dbReference>
<keyword evidence="6 13" id="KW-0812">Transmembrane</keyword>
<comment type="caution">
    <text evidence="14">The sequence shown here is derived from an EMBL/GenBank/DDBJ whole genome shotgun (WGS) entry which is preliminary data.</text>
</comment>
<sequence>MDLLPLARVEFAITAGGHFLFVVLTLGLATLLAVMQTGETFRPSAERRARLWFWGRLYVVNYAFGIVTGLVMEFELALNWSRLTTEIGPALAVETIVAFFVESTFLGLWLFGWDRLPRWAHLAVIWVVALTAHISAYVVLVANGHLQSPSADPWVNPAAWTAFAHVTGAGLVTAGIFVAGIGAYHHDRRSVRFGAWALLPGMVIVAAAGHQQFIRGLQPMKLALWDGTGTEQAALQAELVAAYGPDGYIPPAWAATALLAMLIIGALLIALALAGPFLARPVPAGGADRQAKKRAYGMGIHAGTSAQRTLDSGEQDLVSTEHSGTSAQRTVDSGEQDPVSAEHSGRGVGPPSGPEEQRGPSRGAKIFLYAIPLPFLAVLCGWIFREVGRQPWAVYGRIKVVDAITPGAGVVQFALFGPIFVTLAVLNVIILWRHAKDKTPLQTTRPQHLLTAEERTPYLQYPL</sequence>
<feature type="transmembrane region" description="Helical" evidence="13">
    <location>
        <begin position="162"/>
        <end position="184"/>
    </location>
</feature>
<keyword evidence="4" id="KW-1003">Cell membrane</keyword>
<evidence type="ECO:0000256" key="11">
    <source>
        <dbReference type="ARBA" id="ARBA00023136"/>
    </source>
</evidence>
<evidence type="ECO:0000256" key="12">
    <source>
        <dbReference type="SAM" id="MobiDB-lite"/>
    </source>
</evidence>
<evidence type="ECO:0000256" key="7">
    <source>
        <dbReference type="ARBA" id="ARBA00022723"/>
    </source>
</evidence>
<dbReference type="Pfam" id="PF01654">
    <property type="entry name" value="Cyt_bd_oxida_I"/>
    <property type="match status" value="2"/>
</dbReference>
<feature type="transmembrane region" description="Helical" evidence="13">
    <location>
        <begin position="55"/>
        <end position="78"/>
    </location>
</feature>
<keyword evidence="15" id="KW-1185">Reference proteome</keyword>
<evidence type="ECO:0000256" key="8">
    <source>
        <dbReference type="ARBA" id="ARBA00022982"/>
    </source>
</evidence>
<feature type="transmembrane region" description="Helical" evidence="13">
    <location>
        <begin position="12"/>
        <end position="34"/>
    </location>
</feature>
<feature type="transmembrane region" description="Helical" evidence="13">
    <location>
        <begin position="90"/>
        <end position="111"/>
    </location>
</feature>
<keyword evidence="8" id="KW-0249">Electron transport</keyword>
<keyword evidence="5" id="KW-0349">Heme</keyword>
<evidence type="ECO:0000256" key="3">
    <source>
        <dbReference type="ARBA" id="ARBA00022448"/>
    </source>
</evidence>
<evidence type="ECO:0000256" key="13">
    <source>
        <dbReference type="SAM" id="Phobius"/>
    </source>
</evidence>
<dbReference type="PANTHER" id="PTHR30365:SF15">
    <property type="entry name" value="CYTOCHROME BD UBIQUINOL OXIDASE SUBUNIT 1"/>
    <property type="match status" value="1"/>
</dbReference>
<protein>
    <recommendedName>
        <fullName evidence="16">Cytochrome ubiquinol oxidase subunit I</fullName>
    </recommendedName>
</protein>
<dbReference type="EMBL" id="BAABDQ010000005">
    <property type="protein sequence ID" value="GAA3548628.1"/>
    <property type="molecule type" value="Genomic_DNA"/>
</dbReference>
<keyword evidence="10" id="KW-0408">Iron</keyword>
<accession>A0ABP6WD82</accession>
<feature type="transmembrane region" description="Helical" evidence="13">
    <location>
        <begin position="252"/>
        <end position="279"/>
    </location>
</feature>
<feature type="transmembrane region" description="Helical" evidence="13">
    <location>
        <begin position="404"/>
        <end position="432"/>
    </location>
</feature>
<evidence type="ECO:0000256" key="10">
    <source>
        <dbReference type="ARBA" id="ARBA00023004"/>
    </source>
</evidence>
<dbReference type="RefSeq" id="WP_345562275.1">
    <property type="nucleotide sequence ID" value="NZ_BAABDQ010000005.1"/>
</dbReference>
<gene>
    <name evidence="14" type="ORF">GCM10022419_031130</name>
</gene>
<feature type="transmembrane region" description="Helical" evidence="13">
    <location>
        <begin position="366"/>
        <end position="384"/>
    </location>
</feature>
<evidence type="ECO:0000256" key="4">
    <source>
        <dbReference type="ARBA" id="ARBA00022475"/>
    </source>
</evidence>
<evidence type="ECO:0000313" key="15">
    <source>
        <dbReference type="Proteomes" id="UP001500630"/>
    </source>
</evidence>
<feature type="transmembrane region" description="Helical" evidence="13">
    <location>
        <begin position="123"/>
        <end position="142"/>
    </location>
</feature>
<feature type="region of interest" description="Disordered" evidence="12">
    <location>
        <begin position="305"/>
        <end position="359"/>
    </location>
</feature>
<comment type="subcellular location">
    <subcellularLocation>
        <location evidence="1">Cell membrane</location>
        <topology evidence="1">Multi-pass membrane protein</topology>
    </subcellularLocation>
</comment>
<evidence type="ECO:0000256" key="1">
    <source>
        <dbReference type="ARBA" id="ARBA00004651"/>
    </source>
</evidence>
<keyword evidence="9 13" id="KW-1133">Transmembrane helix</keyword>
<comment type="similarity">
    <text evidence="2">Belongs to the cytochrome ubiquinol oxidase subunit 1 family.</text>
</comment>
<evidence type="ECO:0008006" key="16">
    <source>
        <dbReference type="Google" id="ProtNLM"/>
    </source>
</evidence>